<keyword evidence="5 6" id="KW-0472">Membrane</keyword>
<dbReference type="Proteomes" id="UP001454036">
    <property type="component" value="Unassembled WGS sequence"/>
</dbReference>
<keyword evidence="2 6" id="KW-0812">Transmembrane</keyword>
<proteinExistence type="predicted"/>
<protein>
    <recommendedName>
        <fullName evidence="6">Reticulon-like protein</fullName>
    </recommendedName>
</protein>
<dbReference type="GO" id="GO:0009617">
    <property type="term" value="P:response to bacterium"/>
    <property type="evidence" value="ECO:0007669"/>
    <property type="project" value="InterPro"/>
</dbReference>
<dbReference type="InterPro" id="IPR045064">
    <property type="entry name" value="Reticulon-like"/>
</dbReference>
<evidence type="ECO:0000256" key="2">
    <source>
        <dbReference type="ARBA" id="ARBA00022692"/>
    </source>
</evidence>
<evidence type="ECO:0000256" key="6">
    <source>
        <dbReference type="RuleBase" id="RU363132"/>
    </source>
</evidence>
<accession>A0AAV3QDV3</accession>
<organism evidence="8 9">
    <name type="scientific">Lithospermum erythrorhizon</name>
    <name type="common">Purple gromwell</name>
    <name type="synonym">Lithospermum officinale var. erythrorhizon</name>
    <dbReference type="NCBI Taxonomy" id="34254"/>
    <lineage>
        <taxon>Eukaryota</taxon>
        <taxon>Viridiplantae</taxon>
        <taxon>Streptophyta</taxon>
        <taxon>Embryophyta</taxon>
        <taxon>Tracheophyta</taxon>
        <taxon>Spermatophyta</taxon>
        <taxon>Magnoliopsida</taxon>
        <taxon>eudicotyledons</taxon>
        <taxon>Gunneridae</taxon>
        <taxon>Pentapetalae</taxon>
        <taxon>asterids</taxon>
        <taxon>lamiids</taxon>
        <taxon>Boraginales</taxon>
        <taxon>Boraginaceae</taxon>
        <taxon>Boraginoideae</taxon>
        <taxon>Lithospermeae</taxon>
        <taxon>Lithospermum</taxon>
    </lineage>
</organism>
<feature type="transmembrane region" description="Helical" evidence="6">
    <location>
        <begin position="124"/>
        <end position="152"/>
    </location>
</feature>
<evidence type="ECO:0000256" key="1">
    <source>
        <dbReference type="ARBA" id="ARBA00004477"/>
    </source>
</evidence>
<comment type="caution">
    <text evidence="8">The sequence shown here is derived from an EMBL/GenBank/DDBJ whole genome shotgun (WGS) entry which is preliminary data.</text>
</comment>
<sequence length="200" mass="22570">MASTSKNAMKRNAAADVFMWENKYVSAGVLGGGTFLWILFEFAEYHLVTFVCHILILALVVLFIWSNAAKLLKKSAPQIHDVNLNENLVVQLPCGLKNTLDCAIGLVVDVASGKNVKMFLPINFGLWVVSVIGNLCNFWTLMYICFVLLHIIPYLYMKYELEIDAYAKKSVTEIKRLYATFDAKVLSKIPRGRLKDKKEA</sequence>
<dbReference type="EMBL" id="BAABME010003976">
    <property type="protein sequence ID" value="GAA0160728.1"/>
    <property type="molecule type" value="Genomic_DNA"/>
</dbReference>
<dbReference type="AlphaFoldDB" id="A0AAV3QDV3"/>
<comment type="subcellular location">
    <subcellularLocation>
        <location evidence="1 6">Endoplasmic reticulum membrane</location>
        <topology evidence="1 6">Multi-pass membrane protein</topology>
    </subcellularLocation>
</comment>
<feature type="domain" description="Reticulon" evidence="7">
    <location>
        <begin position="14"/>
        <end position="199"/>
    </location>
</feature>
<dbReference type="Pfam" id="PF02453">
    <property type="entry name" value="Reticulon"/>
    <property type="match status" value="1"/>
</dbReference>
<dbReference type="PROSITE" id="PS50845">
    <property type="entry name" value="RETICULON"/>
    <property type="match status" value="1"/>
</dbReference>
<feature type="transmembrane region" description="Helical" evidence="6">
    <location>
        <begin position="46"/>
        <end position="65"/>
    </location>
</feature>
<keyword evidence="3 6" id="KW-0256">Endoplasmic reticulum</keyword>
<keyword evidence="4 6" id="KW-1133">Transmembrane helix</keyword>
<dbReference type="GO" id="GO:0005789">
    <property type="term" value="C:endoplasmic reticulum membrane"/>
    <property type="evidence" value="ECO:0007669"/>
    <property type="project" value="UniProtKB-SubCell"/>
</dbReference>
<dbReference type="InterPro" id="IPR003388">
    <property type="entry name" value="Reticulon"/>
</dbReference>
<reference evidence="8 9" key="1">
    <citation type="submission" date="2024-01" db="EMBL/GenBank/DDBJ databases">
        <title>The complete chloroplast genome sequence of Lithospermum erythrorhizon: insights into the phylogenetic relationship among Boraginaceae species and the maternal lineages of purple gromwells.</title>
        <authorList>
            <person name="Okada T."/>
            <person name="Watanabe K."/>
        </authorList>
    </citation>
    <scope>NUCLEOTIDE SEQUENCE [LARGE SCALE GENOMIC DNA]</scope>
</reference>
<keyword evidence="9" id="KW-1185">Reference proteome</keyword>
<dbReference type="PANTHER" id="PTHR10994">
    <property type="entry name" value="RETICULON"/>
    <property type="match status" value="1"/>
</dbReference>
<evidence type="ECO:0000259" key="7">
    <source>
        <dbReference type="PROSITE" id="PS50845"/>
    </source>
</evidence>
<feature type="transmembrane region" description="Helical" evidence="6">
    <location>
        <begin position="21"/>
        <end position="40"/>
    </location>
</feature>
<gene>
    <name evidence="8" type="ORF">LIER_17218</name>
</gene>
<evidence type="ECO:0000256" key="5">
    <source>
        <dbReference type="ARBA" id="ARBA00023136"/>
    </source>
</evidence>
<evidence type="ECO:0000256" key="4">
    <source>
        <dbReference type="ARBA" id="ARBA00022989"/>
    </source>
</evidence>
<evidence type="ECO:0000256" key="3">
    <source>
        <dbReference type="ARBA" id="ARBA00022824"/>
    </source>
</evidence>
<dbReference type="PANTHER" id="PTHR10994:SF193">
    <property type="entry name" value="RETICULON-LIKE PROTEIN"/>
    <property type="match status" value="1"/>
</dbReference>
<evidence type="ECO:0000313" key="8">
    <source>
        <dbReference type="EMBL" id="GAA0160728.1"/>
    </source>
</evidence>
<evidence type="ECO:0000313" key="9">
    <source>
        <dbReference type="Proteomes" id="UP001454036"/>
    </source>
</evidence>
<name>A0AAV3QDV3_LITER</name>